<dbReference type="Gene3D" id="2.30.110.10">
    <property type="entry name" value="Electron Transport, Fmn-binding Protein, Chain A"/>
    <property type="match status" value="1"/>
</dbReference>
<feature type="compositionally biased region" description="Gly residues" evidence="1">
    <location>
        <begin position="94"/>
        <end position="121"/>
    </location>
</feature>
<sequence length="246" mass="24507">MSDTEAGGGTAASGGASGTGRAAEAGGMAAASHAGEAGGVAGAGEAGGAAACPAAIRQALAAHTTMTLAYVDEEGPQACAVLYAAEALDAPGTAGAGSGGRAGAGAGAGEGDGGDGAGVGDGPRAPLAGSSSDPVLYFVTAVTTRHGRALAESGARVAFTMQRDGQEWSGLTGLQGRGHCRPLAGADRAAGWRVYTERFPFVEANDRLRTALERTTLWELRPDWLRLIDNGQGFGHKEEWRRADTP</sequence>
<dbReference type="SUPFAM" id="SSF50475">
    <property type="entry name" value="FMN-binding split barrel"/>
    <property type="match status" value="1"/>
</dbReference>
<feature type="compositionally biased region" description="Gly residues" evidence="1">
    <location>
        <begin position="1"/>
        <end position="18"/>
    </location>
</feature>
<feature type="region of interest" description="Disordered" evidence="1">
    <location>
        <begin position="1"/>
        <end position="22"/>
    </location>
</feature>
<keyword evidence="3" id="KW-1185">Reference proteome</keyword>
<accession>A0ABZ2QV27</accession>
<evidence type="ECO:0008006" key="4">
    <source>
        <dbReference type="Google" id="ProtNLM"/>
    </source>
</evidence>
<dbReference type="InterPro" id="IPR012349">
    <property type="entry name" value="Split_barrel_FMN-bd"/>
</dbReference>
<proteinExistence type="predicted"/>
<evidence type="ECO:0000313" key="2">
    <source>
        <dbReference type="EMBL" id="WXK78742.1"/>
    </source>
</evidence>
<dbReference type="Proteomes" id="UP001626628">
    <property type="component" value="Chromosome"/>
</dbReference>
<name>A0ABZ2QV27_9ACTN</name>
<gene>
    <name evidence="2" type="ORF">WAB15_23675</name>
</gene>
<organism evidence="2 3">
    <name type="scientific">Streptomyces sirii</name>
    <dbReference type="NCBI Taxonomy" id="3127701"/>
    <lineage>
        <taxon>Bacteria</taxon>
        <taxon>Bacillati</taxon>
        <taxon>Actinomycetota</taxon>
        <taxon>Actinomycetes</taxon>
        <taxon>Kitasatosporales</taxon>
        <taxon>Streptomycetaceae</taxon>
        <taxon>Streptomyces</taxon>
    </lineage>
</organism>
<dbReference type="EMBL" id="CP147982">
    <property type="protein sequence ID" value="WXK78742.1"/>
    <property type="molecule type" value="Genomic_DNA"/>
</dbReference>
<dbReference type="RefSeq" id="WP_407287470.1">
    <property type="nucleotide sequence ID" value="NZ_CP147982.1"/>
</dbReference>
<protein>
    <recommendedName>
        <fullName evidence="4">Pyridoxamine 5'-phosphate oxidase</fullName>
    </recommendedName>
</protein>
<evidence type="ECO:0000313" key="3">
    <source>
        <dbReference type="Proteomes" id="UP001626628"/>
    </source>
</evidence>
<evidence type="ECO:0000256" key="1">
    <source>
        <dbReference type="SAM" id="MobiDB-lite"/>
    </source>
</evidence>
<reference evidence="2 3" key="1">
    <citation type="submission" date="2024-03" db="EMBL/GenBank/DDBJ databases">
        <title>The complete genome of Streptomyces sirii sp.nov.</title>
        <authorList>
            <person name="Zakalyukina Y.V."/>
            <person name="Belik A.R."/>
            <person name="Biryukov M.V."/>
            <person name="Baturina O.A."/>
            <person name="Kabilov M.R."/>
        </authorList>
    </citation>
    <scope>NUCLEOTIDE SEQUENCE [LARGE SCALE GENOMIC DNA]</scope>
    <source>
        <strain evidence="2 3">BP-8</strain>
    </source>
</reference>
<feature type="region of interest" description="Disordered" evidence="1">
    <location>
        <begin position="94"/>
        <end position="127"/>
    </location>
</feature>